<dbReference type="UniPathway" id="UPA00135">
    <property type="reaction ID" value="UER00196"/>
</dbReference>
<accession>A0A1F8GEW7</accession>
<dbReference type="EMBL" id="MGKJ01000014">
    <property type="protein sequence ID" value="OGN23922.1"/>
    <property type="molecule type" value="Genomic_DNA"/>
</dbReference>
<dbReference type="Pfam" id="PF02826">
    <property type="entry name" value="2-Hacid_dh_C"/>
    <property type="match status" value="1"/>
</dbReference>
<evidence type="ECO:0000256" key="1">
    <source>
        <dbReference type="ARBA" id="ARBA00003800"/>
    </source>
</evidence>
<dbReference type="Gene3D" id="3.30.70.260">
    <property type="match status" value="1"/>
</dbReference>
<keyword evidence="9" id="KW-0560">Oxidoreductase</keyword>
<dbReference type="InterPro" id="IPR006140">
    <property type="entry name" value="D-isomer_DH_NAD-bd"/>
</dbReference>
<dbReference type="GO" id="GO:0004617">
    <property type="term" value="F:phosphoglycerate dehydrogenase activity"/>
    <property type="evidence" value="ECO:0007669"/>
    <property type="project" value="UniProtKB-EC"/>
</dbReference>
<reference evidence="11 12" key="1">
    <citation type="journal article" date="2016" name="Nat. Commun.">
        <title>Thousands of microbial genomes shed light on interconnected biogeochemical processes in an aquifer system.</title>
        <authorList>
            <person name="Anantharaman K."/>
            <person name="Brown C.T."/>
            <person name="Hug L.A."/>
            <person name="Sharon I."/>
            <person name="Castelle C.J."/>
            <person name="Probst A.J."/>
            <person name="Thomas B.C."/>
            <person name="Singh A."/>
            <person name="Wilkins M.J."/>
            <person name="Karaoz U."/>
            <person name="Brodie E.L."/>
            <person name="Williams K.H."/>
            <person name="Hubbard S.S."/>
            <person name="Banfield J.F."/>
        </authorList>
    </citation>
    <scope>NUCLEOTIDE SEQUENCE [LARGE SCALE GENOMIC DNA]</scope>
</reference>
<dbReference type="InterPro" id="IPR002912">
    <property type="entry name" value="ACT_dom"/>
</dbReference>
<dbReference type="EC" id="1.1.1.399" evidence="3"/>
<dbReference type="GO" id="GO:0051287">
    <property type="term" value="F:NAD binding"/>
    <property type="evidence" value="ECO:0007669"/>
    <property type="project" value="InterPro"/>
</dbReference>
<dbReference type="SUPFAM" id="SSF51735">
    <property type="entry name" value="NAD(P)-binding Rossmann-fold domains"/>
    <property type="match status" value="1"/>
</dbReference>
<dbReference type="InterPro" id="IPR054480">
    <property type="entry name" value="AHAS_small-like_ACT"/>
</dbReference>
<evidence type="ECO:0000256" key="5">
    <source>
        <dbReference type="ARBA" id="ARBA00021582"/>
    </source>
</evidence>
<dbReference type="InterPro" id="IPR045865">
    <property type="entry name" value="ACT-like_dom_sf"/>
</dbReference>
<evidence type="ECO:0000256" key="9">
    <source>
        <dbReference type="RuleBase" id="RU003719"/>
    </source>
</evidence>
<evidence type="ECO:0000313" key="12">
    <source>
        <dbReference type="Proteomes" id="UP000178911"/>
    </source>
</evidence>
<comment type="caution">
    <text evidence="11">The sequence shown here is derived from an EMBL/GenBank/DDBJ whole genome shotgun (WGS) entry which is preliminary data.</text>
</comment>
<dbReference type="Pfam" id="PF22629">
    <property type="entry name" value="ACT_AHAS_ss"/>
    <property type="match status" value="1"/>
</dbReference>
<name>A0A1F8GEW7_9BACT</name>
<dbReference type="SUPFAM" id="SSF55021">
    <property type="entry name" value="ACT-like"/>
    <property type="match status" value="1"/>
</dbReference>
<comment type="function">
    <text evidence="1">Catalyzes the reversible oxidation of 3-phospho-D-glycerate to 3-phosphonooxypyruvate, the first step of the phosphorylated L-serine biosynthesis pathway. Also catalyzes the reversible oxidation of 2-hydroxyglutarate to 2-oxoglutarate.</text>
</comment>
<dbReference type="PROSITE" id="PS51671">
    <property type="entry name" value="ACT"/>
    <property type="match status" value="1"/>
</dbReference>
<dbReference type="Gene3D" id="3.40.50.720">
    <property type="entry name" value="NAD(P)-binding Rossmann-like Domain"/>
    <property type="match status" value="2"/>
</dbReference>
<evidence type="ECO:0000259" key="10">
    <source>
        <dbReference type="PROSITE" id="PS51671"/>
    </source>
</evidence>
<dbReference type="STRING" id="1802695.A3A13_02445"/>
<evidence type="ECO:0000256" key="7">
    <source>
        <dbReference type="ARBA" id="ARBA00048126"/>
    </source>
</evidence>
<comment type="catalytic activity">
    <reaction evidence="8">
        <text>(2R)-3-phosphoglycerate + NAD(+) = 3-phosphooxypyruvate + NADH + H(+)</text>
        <dbReference type="Rhea" id="RHEA:12641"/>
        <dbReference type="ChEBI" id="CHEBI:15378"/>
        <dbReference type="ChEBI" id="CHEBI:18110"/>
        <dbReference type="ChEBI" id="CHEBI:57540"/>
        <dbReference type="ChEBI" id="CHEBI:57945"/>
        <dbReference type="ChEBI" id="CHEBI:58272"/>
        <dbReference type="EC" id="1.1.1.95"/>
    </reaction>
</comment>
<sequence>MRVRIFKNLSFKELGPNFTEVTEKPDLIMVRSTELHDVSLIPDTTWGIFRAGSGTDNIPVDEMTKKGVPVFNTPGSNANSVKELALGVMIMASRNCFSAFDFVNQSPADTDFEKAKIKFVGTEIAGKNILILGLGNIGYSLAEACHNLGMNVFGYDPFVKRDARWLTQLDLLSDTTVSICDFVSIHIPKNERTVNFVNEEFILRLKRGVILLNFARKELVDTYWLGIALEAGQVRYYASDFVQESLRRYIPSKALMLTHLGASTEEAEKRSVAMARNQAENYWYFGEIINSVNFPRLTPDHTFEYKRLFIVNRNVPGTLAKITGLISRDGLNISAVINNSKGEISCFAIDIDKPPDENEADLARLINDLGKLEDIIRFRVIYPNTA</sequence>
<dbReference type="PANTHER" id="PTHR42938:SF47">
    <property type="entry name" value="HYDROXYPYRUVATE REDUCTASE"/>
    <property type="match status" value="1"/>
</dbReference>
<evidence type="ECO:0000256" key="8">
    <source>
        <dbReference type="ARBA" id="ARBA00048731"/>
    </source>
</evidence>
<evidence type="ECO:0000256" key="2">
    <source>
        <dbReference type="ARBA" id="ARBA00005216"/>
    </source>
</evidence>
<dbReference type="InterPro" id="IPR006139">
    <property type="entry name" value="D-isomer_2_OHA_DH_cat_dom"/>
</dbReference>
<dbReference type="EC" id="1.1.1.95" evidence="4"/>
<comment type="similarity">
    <text evidence="9">Belongs to the D-isomer specific 2-hydroxyacid dehydrogenase family.</text>
</comment>
<organism evidence="11 12">
    <name type="scientific">Candidatus Yanofskybacteria bacterium RIFCSPLOWO2_01_FULL_43_22</name>
    <dbReference type="NCBI Taxonomy" id="1802695"/>
    <lineage>
        <taxon>Bacteria</taxon>
        <taxon>Candidatus Yanofskyibacteriota</taxon>
    </lineage>
</organism>
<protein>
    <recommendedName>
        <fullName evidence="5">D-3-phosphoglycerate dehydrogenase</fullName>
        <ecNumber evidence="3">1.1.1.399</ecNumber>
        <ecNumber evidence="4">1.1.1.95</ecNumber>
    </recommendedName>
    <alternativeName>
        <fullName evidence="6">2-oxoglutarate reductase</fullName>
    </alternativeName>
</protein>
<feature type="domain" description="ACT" evidence="10">
    <location>
        <begin position="307"/>
        <end position="383"/>
    </location>
</feature>
<evidence type="ECO:0000256" key="3">
    <source>
        <dbReference type="ARBA" id="ARBA00013001"/>
    </source>
</evidence>
<dbReference type="SUPFAM" id="SSF52283">
    <property type="entry name" value="Formate/glycerate dehydrogenase catalytic domain-like"/>
    <property type="match status" value="1"/>
</dbReference>
<evidence type="ECO:0000256" key="4">
    <source>
        <dbReference type="ARBA" id="ARBA00013143"/>
    </source>
</evidence>
<evidence type="ECO:0000313" key="11">
    <source>
        <dbReference type="EMBL" id="OGN23922.1"/>
    </source>
</evidence>
<gene>
    <name evidence="11" type="ORF">A3A13_02445</name>
</gene>
<comment type="pathway">
    <text evidence="2">Amino-acid biosynthesis; L-serine biosynthesis; L-serine from 3-phospho-D-glycerate: step 1/3.</text>
</comment>
<dbReference type="AlphaFoldDB" id="A0A1F8GEW7"/>
<proteinExistence type="inferred from homology"/>
<dbReference type="Proteomes" id="UP000178911">
    <property type="component" value="Unassembled WGS sequence"/>
</dbReference>
<evidence type="ECO:0000256" key="6">
    <source>
        <dbReference type="ARBA" id="ARBA00030455"/>
    </source>
</evidence>
<dbReference type="Pfam" id="PF00389">
    <property type="entry name" value="2-Hacid_dh"/>
    <property type="match status" value="1"/>
</dbReference>
<dbReference type="PANTHER" id="PTHR42938">
    <property type="entry name" value="FORMATE DEHYDROGENASE 1"/>
    <property type="match status" value="1"/>
</dbReference>
<comment type="catalytic activity">
    <reaction evidence="7">
        <text>(R)-2-hydroxyglutarate + NAD(+) = 2-oxoglutarate + NADH + H(+)</text>
        <dbReference type="Rhea" id="RHEA:49612"/>
        <dbReference type="ChEBI" id="CHEBI:15378"/>
        <dbReference type="ChEBI" id="CHEBI:15801"/>
        <dbReference type="ChEBI" id="CHEBI:16810"/>
        <dbReference type="ChEBI" id="CHEBI:57540"/>
        <dbReference type="ChEBI" id="CHEBI:57945"/>
        <dbReference type="EC" id="1.1.1.399"/>
    </reaction>
</comment>
<dbReference type="InterPro" id="IPR036291">
    <property type="entry name" value="NAD(P)-bd_dom_sf"/>
</dbReference>